<evidence type="ECO:0000313" key="2">
    <source>
        <dbReference type="Proteomes" id="UP000020681"/>
    </source>
</evidence>
<evidence type="ECO:0000313" key="1">
    <source>
        <dbReference type="EMBL" id="EUA89668.1"/>
    </source>
</evidence>
<proteinExistence type="predicted"/>
<reference evidence="1 2" key="1">
    <citation type="submission" date="2014-01" db="EMBL/GenBank/DDBJ databases">
        <authorList>
            <person name="Dobos K."/>
            <person name="Lenaerts A."/>
            <person name="Ordway D."/>
            <person name="DeGroote M.A."/>
            <person name="Parker T."/>
            <person name="Sizemore C."/>
            <person name="Tallon L.J."/>
            <person name="Sadzewicz L.K."/>
            <person name="Sengamalay N."/>
            <person name="Fraser C.M."/>
            <person name="Hine E."/>
            <person name="Shefchek K.A."/>
            <person name="Das S.P."/>
            <person name="Tettelin H."/>
        </authorList>
    </citation>
    <scope>NUCLEOTIDE SEQUENCE [LARGE SCALE GENOMIC DNA]</scope>
    <source>
        <strain evidence="1 2">Harvey</strain>
    </source>
</reference>
<keyword evidence="2" id="KW-1185">Reference proteome</keyword>
<organism evidence="1 2">
    <name type="scientific">Mycobacterium ulcerans str. Harvey</name>
    <dbReference type="NCBI Taxonomy" id="1299332"/>
    <lineage>
        <taxon>Bacteria</taxon>
        <taxon>Bacillati</taxon>
        <taxon>Actinomycetota</taxon>
        <taxon>Actinomycetes</taxon>
        <taxon>Mycobacteriales</taxon>
        <taxon>Mycobacteriaceae</taxon>
        <taxon>Mycobacterium</taxon>
        <taxon>Mycobacterium ulcerans group</taxon>
    </lineage>
</organism>
<accession>A0ABP3AEC7</accession>
<dbReference type="SUPFAM" id="SSF50129">
    <property type="entry name" value="GroES-like"/>
    <property type="match status" value="1"/>
</dbReference>
<protein>
    <submittedName>
        <fullName evidence="1">Quinone reductase domain protein</fullName>
        <ecNumber evidence="1">1.6.5.5</ecNumber>
    </submittedName>
</protein>
<keyword evidence="1" id="KW-0560">Oxidoreductase</keyword>
<dbReference type="EMBL" id="JAOL01000119">
    <property type="protein sequence ID" value="EUA89668.1"/>
    <property type="molecule type" value="Genomic_DNA"/>
</dbReference>
<dbReference type="EC" id="1.6.5.5" evidence="1"/>
<comment type="caution">
    <text evidence="1">The sequence shown here is derived from an EMBL/GenBank/DDBJ whole genome shotgun (WGS) entry which is preliminary data.</text>
</comment>
<dbReference type="GO" id="GO:0003960">
    <property type="term" value="F:quinone reductase (NADPH) activity"/>
    <property type="evidence" value="ECO:0007669"/>
    <property type="project" value="UniProtKB-EC"/>
</dbReference>
<gene>
    <name evidence="1" type="primary">qor2</name>
    <name evidence="1" type="ORF">I551_3861</name>
</gene>
<name>A0ABP3AEC7_MYCUL</name>
<dbReference type="InterPro" id="IPR011032">
    <property type="entry name" value="GroES-like_sf"/>
</dbReference>
<dbReference type="Gene3D" id="3.90.180.10">
    <property type="entry name" value="Medium-chain alcohol dehydrogenases, catalytic domain"/>
    <property type="match status" value="1"/>
</dbReference>
<dbReference type="Proteomes" id="UP000020681">
    <property type="component" value="Unassembled WGS sequence"/>
</dbReference>
<sequence length="84" mass="8870">MRAIRVTRLDGPDAVEVAEVDEPTGDGVVVDVHAAGVAFPDALLTRGLYQYRPQLPFVLGPRSPVWFGAPHRTATCAPATGSSV</sequence>